<accession>A0A2S4KQL4</accession>
<name>A0A2S4KQL4_9HYPO</name>
<proteinExistence type="predicted"/>
<dbReference type="Proteomes" id="UP000237481">
    <property type="component" value="Unassembled WGS sequence"/>
</dbReference>
<gene>
    <name evidence="2" type="ORF">TPAR_07312</name>
</gene>
<feature type="chain" id="PRO_5015411914" evidence="1">
    <location>
        <begin position="21"/>
        <end position="106"/>
    </location>
</feature>
<reference evidence="2 3" key="1">
    <citation type="submission" date="2018-01" db="EMBL/GenBank/DDBJ databases">
        <title>Harnessing the power of phylogenomics to disentangle the directionality and signatures of interkingdom host jumping in the parasitic fungal genus Tolypocladium.</title>
        <authorList>
            <person name="Quandt C.A."/>
            <person name="Patterson W."/>
            <person name="Spatafora J.W."/>
        </authorList>
    </citation>
    <scope>NUCLEOTIDE SEQUENCE [LARGE SCALE GENOMIC DNA]</scope>
    <source>
        <strain evidence="2 3">NRBC 100945</strain>
    </source>
</reference>
<organism evidence="2 3">
    <name type="scientific">Tolypocladium paradoxum</name>
    <dbReference type="NCBI Taxonomy" id="94208"/>
    <lineage>
        <taxon>Eukaryota</taxon>
        <taxon>Fungi</taxon>
        <taxon>Dikarya</taxon>
        <taxon>Ascomycota</taxon>
        <taxon>Pezizomycotina</taxon>
        <taxon>Sordariomycetes</taxon>
        <taxon>Hypocreomycetidae</taxon>
        <taxon>Hypocreales</taxon>
        <taxon>Ophiocordycipitaceae</taxon>
        <taxon>Tolypocladium</taxon>
    </lineage>
</organism>
<evidence type="ECO:0000313" key="3">
    <source>
        <dbReference type="Proteomes" id="UP000237481"/>
    </source>
</evidence>
<evidence type="ECO:0000256" key="1">
    <source>
        <dbReference type="SAM" id="SignalP"/>
    </source>
</evidence>
<protein>
    <submittedName>
        <fullName evidence="2">Uncharacterized protein</fullName>
    </submittedName>
</protein>
<dbReference type="EMBL" id="PKSG01000844">
    <property type="protein sequence ID" value="POR32482.1"/>
    <property type="molecule type" value="Genomic_DNA"/>
</dbReference>
<dbReference type="OrthoDB" id="4413676at2759"/>
<feature type="signal peptide" evidence="1">
    <location>
        <begin position="1"/>
        <end position="20"/>
    </location>
</feature>
<comment type="caution">
    <text evidence="2">The sequence shown here is derived from an EMBL/GenBank/DDBJ whole genome shotgun (WGS) entry which is preliminary data.</text>
</comment>
<dbReference type="AlphaFoldDB" id="A0A2S4KQL4"/>
<sequence>MKFTTTIAALALSLATLAAAMPASEDGFSVDPRANILEARKGCGTDRSHSDKCSGKKLRKQNSFHNCKNGDGKCCAKNADGTGGIDVKDGLGREDCGYCFSGKCKG</sequence>
<keyword evidence="3" id="KW-1185">Reference proteome</keyword>
<keyword evidence="1" id="KW-0732">Signal</keyword>
<evidence type="ECO:0000313" key="2">
    <source>
        <dbReference type="EMBL" id="POR32482.1"/>
    </source>
</evidence>